<dbReference type="InParanoid" id="A0A2P6N0W2"/>
<protein>
    <submittedName>
        <fullName evidence="2">Uncharacterized protein</fullName>
    </submittedName>
</protein>
<dbReference type="EMBL" id="MDYQ01000257">
    <property type="protein sequence ID" value="PRP77595.1"/>
    <property type="molecule type" value="Genomic_DNA"/>
</dbReference>
<keyword evidence="3" id="KW-1185">Reference proteome</keyword>
<dbReference type="AlphaFoldDB" id="A0A2P6N0W2"/>
<name>A0A2P6N0W2_9EUKA</name>
<accession>A0A2P6N0W2</accession>
<gene>
    <name evidence="2" type="ORF">PROFUN_00456</name>
</gene>
<feature type="region of interest" description="Disordered" evidence="1">
    <location>
        <begin position="38"/>
        <end position="76"/>
    </location>
</feature>
<evidence type="ECO:0000313" key="2">
    <source>
        <dbReference type="EMBL" id="PRP77595.1"/>
    </source>
</evidence>
<comment type="caution">
    <text evidence="2">The sequence shown here is derived from an EMBL/GenBank/DDBJ whole genome shotgun (WGS) entry which is preliminary data.</text>
</comment>
<organism evidence="2 3">
    <name type="scientific">Planoprotostelium fungivorum</name>
    <dbReference type="NCBI Taxonomy" id="1890364"/>
    <lineage>
        <taxon>Eukaryota</taxon>
        <taxon>Amoebozoa</taxon>
        <taxon>Evosea</taxon>
        <taxon>Variosea</taxon>
        <taxon>Cavosteliida</taxon>
        <taxon>Cavosteliaceae</taxon>
        <taxon>Planoprotostelium</taxon>
    </lineage>
</organism>
<dbReference type="Proteomes" id="UP000241769">
    <property type="component" value="Unassembled WGS sequence"/>
</dbReference>
<evidence type="ECO:0000256" key="1">
    <source>
        <dbReference type="SAM" id="MobiDB-lite"/>
    </source>
</evidence>
<proteinExistence type="predicted"/>
<sequence>MLYCWNAVLWQIEAVHPCETELANWSLSPRVFNTLAKKESESNRVHCPKANNPAKESTATDDDDANNTNSADGGKEINCHAERKSCLCSDGRIPAWNHFNLQLRFTPLSIAQ</sequence>
<evidence type="ECO:0000313" key="3">
    <source>
        <dbReference type="Proteomes" id="UP000241769"/>
    </source>
</evidence>
<reference evidence="2 3" key="1">
    <citation type="journal article" date="2018" name="Genome Biol. Evol.">
        <title>Multiple Roots of Fruiting Body Formation in Amoebozoa.</title>
        <authorList>
            <person name="Hillmann F."/>
            <person name="Forbes G."/>
            <person name="Novohradska S."/>
            <person name="Ferling I."/>
            <person name="Riege K."/>
            <person name="Groth M."/>
            <person name="Westermann M."/>
            <person name="Marz M."/>
            <person name="Spaller T."/>
            <person name="Winckler T."/>
            <person name="Schaap P."/>
            <person name="Glockner G."/>
        </authorList>
    </citation>
    <scope>NUCLEOTIDE SEQUENCE [LARGE SCALE GENOMIC DNA]</scope>
    <source>
        <strain evidence="2 3">Jena</strain>
    </source>
</reference>